<feature type="coiled-coil region" evidence="1">
    <location>
        <begin position="155"/>
        <end position="203"/>
    </location>
</feature>
<protein>
    <submittedName>
        <fullName evidence="3">Uncharacterized protein</fullName>
    </submittedName>
</protein>
<organism evidence="3 4">
    <name type="scientific">Candidatus Methanodesulfokora washburnensis</name>
    <dbReference type="NCBI Taxonomy" id="2478471"/>
    <lineage>
        <taxon>Archaea</taxon>
        <taxon>Thermoproteota</taxon>
        <taxon>Candidatus Korarchaeia</taxon>
        <taxon>Candidatus Korarchaeia incertae sedis</taxon>
        <taxon>Candidatus Methanodesulfokora</taxon>
    </lineage>
</organism>
<proteinExistence type="predicted"/>
<keyword evidence="4" id="KW-1185">Reference proteome</keyword>
<evidence type="ECO:0000313" key="4">
    <source>
        <dbReference type="Proteomes" id="UP000277582"/>
    </source>
</evidence>
<dbReference type="Proteomes" id="UP000277582">
    <property type="component" value="Unassembled WGS sequence"/>
</dbReference>
<gene>
    <name evidence="3" type="ORF">D6D85_13780</name>
</gene>
<dbReference type="EMBL" id="RCOS01000152">
    <property type="protein sequence ID" value="RSN72476.1"/>
    <property type="molecule type" value="Genomic_DNA"/>
</dbReference>
<reference evidence="3 4" key="1">
    <citation type="submission" date="2018-10" db="EMBL/GenBank/DDBJ databases">
        <title>Co-occurring genomic capacity for anaerobic methane metabolism and dissimilatory sulfite reduction discovered in the Korarchaeota.</title>
        <authorList>
            <person name="Mckay L.J."/>
            <person name="Dlakic M."/>
            <person name="Fields M.W."/>
            <person name="Delmont T.O."/>
            <person name="Eren A.M."/>
            <person name="Jay Z.J."/>
            <person name="Klingelsmith K.B."/>
            <person name="Rusch D.B."/>
            <person name="Inskeep W.P."/>
        </authorList>
    </citation>
    <scope>NUCLEOTIDE SEQUENCE [LARGE SCALE GENOMIC DNA]</scope>
    <source>
        <strain evidence="3 4">MDKW</strain>
    </source>
</reference>
<keyword evidence="2" id="KW-1133">Transmembrane helix</keyword>
<name>A0A3R9QUK3_9CREN</name>
<sequence length="258" mass="29475">MRWIVPLLLLVISVQVALADNLAHMEVDKVLISFPQQVPSGEPFQISARYIGSDYKIVILIPPPGITVENSLTPISFSFDIPGTMDCRDPEFRWTLKLNSTAETPYTFKILVISAPYSVSLVPSVRVVHGNITFGNARMSELSFTITAYNITGMKMQYFQQISTLQQQVSALQQENSKLRTDLYSAQAKVQNLTKRLEDMNRTMLNMSSFIGFLYWENKTVETIGMFMGMGLITFLVPYWGWKTRKRRENELLKGRRL</sequence>
<dbReference type="RefSeq" id="WP_125672527.1">
    <property type="nucleotide sequence ID" value="NZ_RCOS01000152.1"/>
</dbReference>
<feature type="transmembrane region" description="Helical" evidence="2">
    <location>
        <begin position="224"/>
        <end position="242"/>
    </location>
</feature>
<evidence type="ECO:0000313" key="3">
    <source>
        <dbReference type="EMBL" id="RSN72476.1"/>
    </source>
</evidence>
<keyword evidence="1" id="KW-0175">Coiled coil</keyword>
<keyword evidence="2" id="KW-0812">Transmembrane</keyword>
<dbReference type="AlphaFoldDB" id="A0A3R9QUK3"/>
<evidence type="ECO:0000256" key="2">
    <source>
        <dbReference type="SAM" id="Phobius"/>
    </source>
</evidence>
<accession>A0A3R9QUK3</accession>
<comment type="caution">
    <text evidence="3">The sequence shown here is derived from an EMBL/GenBank/DDBJ whole genome shotgun (WGS) entry which is preliminary data.</text>
</comment>
<evidence type="ECO:0000256" key="1">
    <source>
        <dbReference type="SAM" id="Coils"/>
    </source>
</evidence>
<dbReference type="Gene3D" id="1.20.5.1160">
    <property type="entry name" value="Vasodilator-stimulated phosphoprotein"/>
    <property type="match status" value="1"/>
</dbReference>
<keyword evidence="2" id="KW-0472">Membrane</keyword>